<dbReference type="STRING" id="241244.ATY39_13965"/>
<dbReference type="InterPro" id="IPR053746">
    <property type="entry name" value="Viral_HT_Connector_Assembly"/>
</dbReference>
<reference evidence="2" key="2">
    <citation type="submission" date="2016-03" db="EMBL/GenBank/DDBJ databases">
        <authorList>
            <person name="Ploux O."/>
        </authorList>
    </citation>
    <scope>NUCLEOTIDE SEQUENCE [LARGE SCALE GENOMIC DNA]</scope>
    <source>
        <strain evidence="2">PP9</strain>
    </source>
</reference>
<accession>A0A143HG44</accession>
<dbReference type="Gene3D" id="1.10.246.150">
    <property type="match status" value="1"/>
</dbReference>
<dbReference type="OrthoDB" id="2941724at2"/>
<sequence>MAMTLDELKIRINATADDLVLQTKLDDAIDFVCGYLHRTFNDEKPMPLKVKRIVAKYVQSELTFTDGIKSESIDGLSQTFESKSERDNAIKAELRSTGLRKFAWYRG</sequence>
<protein>
    <recommendedName>
        <fullName evidence="3">DNA-packaging protein</fullName>
    </recommendedName>
</protein>
<reference evidence="1 2" key="1">
    <citation type="journal article" date="2016" name="Genome Announc.">
        <title>Whole-Genome Sequence of Rummeliibacillus stabekisii Strain PP9 Isolated from Antarctic Soil.</title>
        <authorList>
            <person name="da Mota F.F."/>
            <person name="Vollu R.E."/>
            <person name="Jurelevicius D."/>
            <person name="Seldin L."/>
        </authorList>
    </citation>
    <scope>NUCLEOTIDE SEQUENCE [LARGE SCALE GENOMIC DNA]</scope>
    <source>
        <strain evidence="1 2">PP9</strain>
    </source>
</reference>
<dbReference type="RefSeq" id="WP_066790772.1">
    <property type="nucleotide sequence ID" value="NZ_CP014806.1"/>
</dbReference>
<dbReference type="InterPro" id="IPR021146">
    <property type="entry name" value="Phage_gp6-like_head-tail"/>
</dbReference>
<dbReference type="EMBL" id="CP014806">
    <property type="protein sequence ID" value="AMX00420.1"/>
    <property type="molecule type" value="Genomic_DNA"/>
</dbReference>
<dbReference type="KEGG" id="rst:ATY39_13965"/>
<keyword evidence="2" id="KW-1185">Reference proteome</keyword>
<evidence type="ECO:0000313" key="1">
    <source>
        <dbReference type="EMBL" id="AMX00420.1"/>
    </source>
</evidence>
<organism evidence="1 2">
    <name type="scientific">Rummeliibacillus stabekisii</name>
    <dbReference type="NCBI Taxonomy" id="241244"/>
    <lineage>
        <taxon>Bacteria</taxon>
        <taxon>Bacillati</taxon>
        <taxon>Bacillota</taxon>
        <taxon>Bacilli</taxon>
        <taxon>Bacillales</taxon>
        <taxon>Caryophanaceae</taxon>
        <taxon>Rummeliibacillus</taxon>
    </lineage>
</organism>
<evidence type="ECO:0000313" key="2">
    <source>
        <dbReference type="Proteomes" id="UP000076021"/>
    </source>
</evidence>
<dbReference type="Proteomes" id="UP000076021">
    <property type="component" value="Chromosome"/>
</dbReference>
<evidence type="ECO:0008006" key="3">
    <source>
        <dbReference type="Google" id="ProtNLM"/>
    </source>
</evidence>
<gene>
    <name evidence="1" type="ORF">ATY39_13965</name>
</gene>
<name>A0A143HG44_9BACL</name>
<dbReference type="AlphaFoldDB" id="A0A143HG44"/>
<proteinExistence type="predicted"/>
<dbReference type="Pfam" id="PF05135">
    <property type="entry name" value="Phage_connect_1"/>
    <property type="match status" value="1"/>
</dbReference>